<keyword evidence="3 5" id="KW-1133">Transmembrane helix</keyword>
<feature type="transmembrane region" description="Helical" evidence="5">
    <location>
        <begin position="70"/>
        <end position="90"/>
    </location>
</feature>
<dbReference type="RefSeq" id="WP_212997384.1">
    <property type="nucleotide sequence ID" value="NZ_BAAATW010000013.1"/>
</dbReference>
<comment type="subcellular location">
    <subcellularLocation>
        <location evidence="1">Membrane</location>
        <topology evidence="1">Multi-pass membrane protein</topology>
    </subcellularLocation>
</comment>
<keyword evidence="2 5" id="KW-0812">Transmembrane</keyword>
<feature type="transmembrane region" description="Helical" evidence="5">
    <location>
        <begin position="6"/>
        <end position="25"/>
    </location>
</feature>
<keyword evidence="7" id="KW-1185">Reference proteome</keyword>
<evidence type="ECO:0000313" key="6">
    <source>
        <dbReference type="EMBL" id="GIM71362.1"/>
    </source>
</evidence>
<comment type="caution">
    <text evidence="6">The sequence shown here is derived from an EMBL/GenBank/DDBJ whole genome shotgun (WGS) entry which is preliminary data.</text>
</comment>
<gene>
    <name evidence="6" type="ORF">Aco04nite_24900</name>
</gene>
<feature type="transmembrane region" description="Helical" evidence="5">
    <location>
        <begin position="97"/>
        <end position="116"/>
    </location>
</feature>
<dbReference type="GO" id="GO:0016020">
    <property type="term" value="C:membrane"/>
    <property type="evidence" value="ECO:0007669"/>
    <property type="project" value="UniProtKB-SubCell"/>
</dbReference>
<evidence type="ECO:0000313" key="7">
    <source>
        <dbReference type="Proteomes" id="UP000680865"/>
    </source>
</evidence>
<reference evidence="6" key="1">
    <citation type="submission" date="2021-03" db="EMBL/GenBank/DDBJ databases">
        <title>Whole genome shotgun sequence of Actinoplanes consettensis NBRC 14913.</title>
        <authorList>
            <person name="Komaki H."/>
            <person name="Tamura T."/>
        </authorList>
    </citation>
    <scope>NUCLEOTIDE SEQUENCE</scope>
    <source>
        <strain evidence="6">NBRC 14913</strain>
    </source>
</reference>
<accession>A0A919SFB1</accession>
<evidence type="ECO:0008006" key="8">
    <source>
        <dbReference type="Google" id="ProtNLM"/>
    </source>
</evidence>
<evidence type="ECO:0000256" key="2">
    <source>
        <dbReference type="ARBA" id="ARBA00022692"/>
    </source>
</evidence>
<dbReference type="InterPro" id="IPR032808">
    <property type="entry name" value="DoxX"/>
</dbReference>
<sequence>MNIALWIVAGLLAAAFLAAGSMKVLRDKEALKGAGMAWVDDFPPKVIGGLEVLAAIGLILPAVLDIAPILVPLAATGLVLMMIGAIVVHARRKEFQALAPNVVLLLLSAFVAWGRFGPYSF</sequence>
<organism evidence="6 7">
    <name type="scientific">Winogradskya consettensis</name>
    <dbReference type="NCBI Taxonomy" id="113560"/>
    <lineage>
        <taxon>Bacteria</taxon>
        <taxon>Bacillati</taxon>
        <taxon>Actinomycetota</taxon>
        <taxon>Actinomycetes</taxon>
        <taxon>Micromonosporales</taxon>
        <taxon>Micromonosporaceae</taxon>
        <taxon>Winogradskya</taxon>
    </lineage>
</organism>
<keyword evidence="4 5" id="KW-0472">Membrane</keyword>
<evidence type="ECO:0000256" key="5">
    <source>
        <dbReference type="SAM" id="Phobius"/>
    </source>
</evidence>
<dbReference type="EMBL" id="BOQP01000010">
    <property type="protein sequence ID" value="GIM71362.1"/>
    <property type="molecule type" value="Genomic_DNA"/>
</dbReference>
<feature type="transmembrane region" description="Helical" evidence="5">
    <location>
        <begin position="46"/>
        <end position="64"/>
    </location>
</feature>
<dbReference type="Proteomes" id="UP000680865">
    <property type="component" value="Unassembled WGS sequence"/>
</dbReference>
<evidence type="ECO:0000256" key="4">
    <source>
        <dbReference type="ARBA" id="ARBA00023136"/>
    </source>
</evidence>
<evidence type="ECO:0000256" key="3">
    <source>
        <dbReference type="ARBA" id="ARBA00022989"/>
    </source>
</evidence>
<protein>
    <recommendedName>
        <fullName evidence="8">DoxX family protein</fullName>
    </recommendedName>
</protein>
<dbReference type="Pfam" id="PF13564">
    <property type="entry name" value="DoxX_2"/>
    <property type="match status" value="1"/>
</dbReference>
<proteinExistence type="predicted"/>
<evidence type="ECO:0000256" key="1">
    <source>
        <dbReference type="ARBA" id="ARBA00004141"/>
    </source>
</evidence>
<name>A0A919SFB1_9ACTN</name>
<dbReference type="AlphaFoldDB" id="A0A919SFB1"/>